<name>A0A550JHP5_9BACT</name>
<organism evidence="1 2">
    <name type="scientific">Trichloromonas acetexigens</name>
    <dbReference type="NCBI Taxonomy" id="38815"/>
    <lineage>
        <taxon>Bacteria</taxon>
        <taxon>Pseudomonadati</taxon>
        <taxon>Thermodesulfobacteriota</taxon>
        <taxon>Desulfuromonadia</taxon>
        <taxon>Desulfuromonadales</taxon>
        <taxon>Trichloromonadaceae</taxon>
        <taxon>Trichloromonas</taxon>
    </lineage>
</organism>
<dbReference type="Proteomes" id="UP000317155">
    <property type="component" value="Unassembled WGS sequence"/>
</dbReference>
<keyword evidence="2" id="KW-1185">Reference proteome</keyword>
<accession>A0A550JHP5</accession>
<dbReference type="SUPFAM" id="SSF81593">
    <property type="entry name" value="Nucleotidyltransferase substrate binding subunit/domain"/>
    <property type="match status" value="1"/>
</dbReference>
<protein>
    <recommendedName>
        <fullName evidence="3">DUF86 domain-containing protein</fullName>
    </recommendedName>
</protein>
<dbReference type="Gene3D" id="1.20.120.330">
    <property type="entry name" value="Nucleotidyltransferases domain 2"/>
    <property type="match status" value="1"/>
</dbReference>
<evidence type="ECO:0008006" key="3">
    <source>
        <dbReference type="Google" id="ProtNLM"/>
    </source>
</evidence>
<evidence type="ECO:0000313" key="1">
    <source>
        <dbReference type="EMBL" id="TRO82730.1"/>
    </source>
</evidence>
<evidence type="ECO:0000313" key="2">
    <source>
        <dbReference type="Proteomes" id="UP000317155"/>
    </source>
</evidence>
<proteinExistence type="predicted"/>
<sequence>MNKQEVITYKLQPALVECEQHQRRLHSAWVEAKDFSYWTSDAQELNDDQVRTLDQLLFRFGKLQDAIGSRLLPATLQLVEEWQEHEPFLDKLNRAEKLGMLPSAQQWQMLRELRNQTAHEYPDQPERVKANLRRLLEQVPILEAAYRQLEDWARERIRTK</sequence>
<gene>
    <name evidence="1" type="ORF">FL622_06005</name>
</gene>
<dbReference type="EMBL" id="VJVV01000003">
    <property type="protein sequence ID" value="TRO82730.1"/>
    <property type="molecule type" value="Genomic_DNA"/>
</dbReference>
<dbReference type="RefSeq" id="WP_092056984.1">
    <property type="nucleotide sequence ID" value="NZ_FOJJ01000023.1"/>
</dbReference>
<dbReference type="AlphaFoldDB" id="A0A550JHP5"/>
<reference evidence="1 2" key="1">
    <citation type="submission" date="2019-07" db="EMBL/GenBank/DDBJ databases">
        <title>Insights of Desulfuromonas acetexigens electromicrobiology.</title>
        <authorList>
            <person name="Katuri K."/>
            <person name="Sapireddy V."/>
            <person name="Shaw D.R."/>
            <person name="Saikaly P."/>
        </authorList>
    </citation>
    <scope>NUCLEOTIDE SEQUENCE [LARGE SCALE GENOMIC DNA]</scope>
    <source>
        <strain evidence="1 2">2873</strain>
    </source>
</reference>
<dbReference type="OrthoDB" id="13547at2"/>
<comment type="caution">
    <text evidence="1">The sequence shown here is derived from an EMBL/GenBank/DDBJ whole genome shotgun (WGS) entry which is preliminary data.</text>
</comment>